<dbReference type="AlphaFoldDB" id="A0A9W9FA38"/>
<feature type="domain" description="J" evidence="3">
    <location>
        <begin position="88"/>
        <end position="153"/>
    </location>
</feature>
<keyword evidence="2" id="KW-0812">Transmembrane</keyword>
<dbReference type="InterPro" id="IPR001623">
    <property type="entry name" value="DnaJ_domain"/>
</dbReference>
<accession>A0A9W9FA38</accession>
<dbReference type="Gene3D" id="1.10.287.110">
    <property type="entry name" value="DnaJ domain"/>
    <property type="match status" value="1"/>
</dbReference>
<dbReference type="EMBL" id="JAPMSZ010000007">
    <property type="protein sequence ID" value="KAJ5096310.1"/>
    <property type="molecule type" value="Genomic_DNA"/>
</dbReference>
<dbReference type="GO" id="GO:0005783">
    <property type="term" value="C:endoplasmic reticulum"/>
    <property type="evidence" value="ECO:0007669"/>
    <property type="project" value="TreeGrafter"/>
</dbReference>
<dbReference type="InterPro" id="IPR051948">
    <property type="entry name" value="Hsp70_co-chaperone_J-domain"/>
</dbReference>
<keyword evidence="1" id="KW-0143">Chaperone</keyword>
<keyword evidence="2" id="KW-0472">Membrane</keyword>
<dbReference type="GeneID" id="81395416"/>
<keyword evidence="5" id="KW-1185">Reference proteome</keyword>
<keyword evidence="2" id="KW-1133">Transmembrane helix</keyword>
<evidence type="ECO:0000256" key="1">
    <source>
        <dbReference type="ARBA" id="ARBA00023186"/>
    </source>
</evidence>
<dbReference type="Pfam" id="PF00226">
    <property type="entry name" value="DnaJ"/>
    <property type="match status" value="1"/>
</dbReference>
<evidence type="ECO:0000313" key="5">
    <source>
        <dbReference type="Proteomes" id="UP001141434"/>
    </source>
</evidence>
<reference evidence="4" key="1">
    <citation type="submission" date="2022-11" db="EMBL/GenBank/DDBJ databases">
        <authorList>
            <person name="Petersen C."/>
        </authorList>
    </citation>
    <scope>NUCLEOTIDE SEQUENCE</scope>
    <source>
        <strain evidence="4">IBT 34128</strain>
    </source>
</reference>
<dbReference type="OrthoDB" id="436519at2759"/>
<dbReference type="Proteomes" id="UP001141434">
    <property type="component" value="Unassembled WGS sequence"/>
</dbReference>
<dbReference type="SMART" id="SM00271">
    <property type="entry name" value="DnaJ"/>
    <property type="match status" value="1"/>
</dbReference>
<keyword evidence="4" id="KW-0346">Stress response</keyword>
<dbReference type="CDD" id="cd06257">
    <property type="entry name" value="DnaJ"/>
    <property type="match status" value="1"/>
</dbReference>
<feature type="transmembrane region" description="Helical" evidence="2">
    <location>
        <begin position="177"/>
        <end position="196"/>
    </location>
</feature>
<dbReference type="GO" id="GO:0051087">
    <property type="term" value="F:protein-folding chaperone binding"/>
    <property type="evidence" value="ECO:0007669"/>
    <property type="project" value="TreeGrafter"/>
</dbReference>
<dbReference type="PANTHER" id="PTHR44360">
    <property type="entry name" value="DNAJ HOMOLOG SUBFAMILY B MEMBER 9"/>
    <property type="match status" value="1"/>
</dbReference>
<dbReference type="InterPro" id="IPR036869">
    <property type="entry name" value="J_dom_sf"/>
</dbReference>
<organism evidence="4 5">
    <name type="scientific">Penicillium alfredii</name>
    <dbReference type="NCBI Taxonomy" id="1506179"/>
    <lineage>
        <taxon>Eukaryota</taxon>
        <taxon>Fungi</taxon>
        <taxon>Dikarya</taxon>
        <taxon>Ascomycota</taxon>
        <taxon>Pezizomycotina</taxon>
        <taxon>Eurotiomycetes</taxon>
        <taxon>Eurotiomycetidae</taxon>
        <taxon>Eurotiales</taxon>
        <taxon>Aspergillaceae</taxon>
        <taxon>Penicillium</taxon>
    </lineage>
</organism>
<proteinExistence type="predicted"/>
<comment type="caution">
    <text evidence="4">The sequence shown here is derived from an EMBL/GenBank/DDBJ whole genome shotgun (WGS) entry which is preliminary data.</text>
</comment>
<dbReference type="PROSITE" id="PS50076">
    <property type="entry name" value="DNAJ_2"/>
    <property type="match status" value="1"/>
</dbReference>
<evidence type="ECO:0000259" key="3">
    <source>
        <dbReference type="PROSITE" id="PS50076"/>
    </source>
</evidence>
<feature type="transmembrane region" description="Helical" evidence="2">
    <location>
        <begin position="20"/>
        <end position="40"/>
    </location>
</feature>
<protein>
    <submittedName>
        <fullName evidence="4">Heat shock protein DnaJ N-terminal</fullName>
    </submittedName>
</protein>
<feature type="transmembrane region" description="Helical" evidence="2">
    <location>
        <begin position="61"/>
        <end position="77"/>
    </location>
</feature>
<name>A0A9W9FA38_9EURO</name>
<feature type="transmembrane region" description="Helical" evidence="2">
    <location>
        <begin position="203"/>
        <end position="220"/>
    </location>
</feature>
<dbReference type="RefSeq" id="XP_056511861.1">
    <property type="nucleotide sequence ID" value="XM_056656248.1"/>
</dbReference>
<dbReference type="PANTHER" id="PTHR44360:SF1">
    <property type="entry name" value="DNAJ HOMOLOG SUBFAMILY B MEMBER 9"/>
    <property type="match status" value="1"/>
</dbReference>
<dbReference type="GO" id="GO:0051787">
    <property type="term" value="F:misfolded protein binding"/>
    <property type="evidence" value="ECO:0007669"/>
    <property type="project" value="TreeGrafter"/>
</dbReference>
<dbReference type="GO" id="GO:0036503">
    <property type="term" value="P:ERAD pathway"/>
    <property type="evidence" value="ECO:0007669"/>
    <property type="project" value="TreeGrafter"/>
</dbReference>
<sequence>MSQSDFDQLQSAASSFLPLLGWSVLPNYATSFLQSVYYGITIRAGEPRPLPQSARYERHRRRIFIFVITSYLLYTLYETFHQIQRAGDLYQVLGVSPFSDERSIRSRFRRLAAQHHPDKIGLDSGSEAYFLYLRRAQETLVDPVKRFAYDRFGPDMNSWGEQKTARDFIMTALTRTIVPQYVGGFIVMVALNWLWWANWGRYWRFYTFAALLGLEIALITQPQAVFMPITYLPEEIRAWLPEQSFYLLPFQILTLARRASITLHIFISQIAPADANNSDSAGDKVSVKTLQQCTQLLNVTRAAEREATRMLHLGQAPFRGDRESVSTLRRGMKEGLILGGVRSSPEVQRAVERVLERSKTEGESRTD</sequence>
<evidence type="ECO:0000313" key="4">
    <source>
        <dbReference type="EMBL" id="KAJ5096310.1"/>
    </source>
</evidence>
<dbReference type="SUPFAM" id="SSF46565">
    <property type="entry name" value="Chaperone J-domain"/>
    <property type="match status" value="1"/>
</dbReference>
<dbReference type="PRINTS" id="PR00625">
    <property type="entry name" value="JDOMAIN"/>
</dbReference>
<reference evidence="4" key="2">
    <citation type="journal article" date="2023" name="IMA Fungus">
        <title>Comparative genomic study of the Penicillium genus elucidates a diverse pangenome and 15 lateral gene transfer events.</title>
        <authorList>
            <person name="Petersen C."/>
            <person name="Sorensen T."/>
            <person name="Nielsen M.R."/>
            <person name="Sondergaard T.E."/>
            <person name="Sorensen J.L."/>
            <person name="Fitzpatrick D.A."/>
            <person name="Frisvad J.C."/>
            <person name="Nielsen K.L."/>
        </authorList>
    </citation>
    <scope>NUCLEOTIDE SEQUENCE</scope>
    <source>
        <strain evidence="4">IBT 34128</strain>
    </source>
</reference>
<gene>
    <name evidence="4" type="ORF">NUU61_005666</name>
</gene>
<evidence type="ECO:0000256" key="2">
    <source>
        <dbReference type="SAM" id="Phobius"/>
    </source>
</evidence>